<feature type="compositionally biased region" description="Polar residues" evidence="1">
    <location>
        <begin position="690"/>
        <end position="701"/>
    </location>
</feature>
<feature type="domain" description="PDZ" evidence="3">
    <location>
        <begin position="824"/>
        <end position="899"/>
    </location>
</feature>
<feature type="region of interest" description="Disordered" evidence="1">
    <location>
        <begin position="467"/>
        <end position="486"/>
    </location>
</feature>
<gene>
    <name evidence="4" type="ORF">Q7C36_020190</name>
</gene>
<evidence type="ECO:0000259" key="3">
    <source>
        <dbReference type="PROSITE" id="PS50106"/>
    </source>
</evidence>
<feature type="compositionally biased region" description="Low complexity" evidence="1">
    <location>
        <begin position="472"/>
        <end position="485"/>
    </location>
</feature>
<dbReference type="Gene3D" id="2.30.29.30">
    <property type="entry name" value="Pleckstrin-homology domain (PH domain)/Phosphotyrosine-binding domain (PTB)"/>
    <property type="match status" value="2"/>
</dbReference>
<feature type="region of interest" description="Disordered" evidence="1">
    <location>
        <begin position="1"/>
        <end position="21"/>
    </location>
</feature>
<dbReference type="Gene3D" id="2.30.42.10">
    <property type="match status" value="1"/>
</dbReference>
<accession>A0AA88RXA8</accession>
<comment type="caution">
    <text evidence="4">The sequence shown here is derived from an EMBL/GenBank/DDBJ whole genome shotgun (WGS) entry which is preliminary data.</text>
</comment>
<name>A0AA88RXA8_TACVA</name>
<evidence type="ECO:0000259" key="2">
    <source>
        <dbReference type="PROSITE" id="PS50003"/>
    </source>
</evidence>
<protein>
    <recommendedName>
        <fullName evidence="6">PDZ and pleckstrin homology domains 1</fullName>
    </recommendedName>
</protein>
<feature type="compositionally biased region" description="Polar residues" evidence="1">
    <location>
        <begin position="751"/>
        <end position="772"/>
    </location>
</feature>
<evidence type="ECO:0008006" key="6">
    <source>
        <dbReference type="Google" id="ProtNLM"/>
    </source>
</evidence>
<keyword evidence="5" id="KW-1185">Reference proteome</keyword>
<dbReference type="PANTHER" id="PTHR12752">
    <property type="entry name" value="PHOSPHOINOSITOL 3-PHOSPHATE-BINDING PROTEIN"/>
    <property type="match status" value="1"/>
</dbReference>
<feature type="domain" description="PH" evidence="2">
    <location>
        <begin position="911"/>
        <end position="1134"/>
    </location>
</feature>
<dbReference type="PROSITE" id="PS50106">
    <property type="entry name" value="PDZ"/>
    <property type="match status" value="1"/>
</dbReference>
<evidence type="ECO:0000313" key="4">
    <source>
        <dbReference type="EMBL" id="KAK2823590.1"/>
    </source>
</evidence>
<dbReference type="Pfam" id="PF00169">
    <property type="entry name" value="PH"/>
    <property type="match status" value="2"/>
</dbReference>
<dbReference type="Proteomes" id="UP001187315">
    <property type="component" value="Unassembled WGS sequence"/>
</dbReference>
<feature type="region of interest" description="Disordered" evidence="1">
    <location>
        <begin position="170"/>
        <end position="191"/>
    </location>
</feature>
<feature type="region of interest" description="Disordered" evidence="1">
    <location>
        <begin position="745"/>
        <end position="772"/>
    </location>
</feature>
<sequence length="1156" mass="130618">MSKRRRRNSRRRKSSCSMKQTISSYSFQKNIKSSSDYVVKEDHTTEKGESDSFCKEIFLSDDEEKETDISSREKAFGKESGGCKKERANITVQVDEDRKLRITHSVTLSDFGRSPPNIVFQSLDELTARETASIVIEITASGVKYMSSDVRLEVSEIQSVNSDVKTSLVLQNGKEKESQKPQTSSREGFTHPYSWNHYSRKYKQNDKLCENVAFKAMTELKTNEDSSRNPSSLSSQEEIDCCKSCCKDHFCRPHSGGHTDTDFTLVDGSSTCSSPYGFWLPRRWLSQADSHSSETVSDISPLPRFTDKESDALQDLTEDIVSCHIDDSNVFKELEGPQLEPEALESKSQFSIAKAGKTACTQPYELDVHKHVLRSSASVNHNHKENMQMHNNSSDWQSSGYTDILRKRRTTYPGVRYHSGHNGKSKTSYRESFSSGTLSSFFMQSLLCQAERAARYHLKDGKEGITERKRNNSISSTSSQTNSYSFCGDHNIVPNIKSYGSTETPFYPSDSDRTSDVFPNCRHEQVEPAEDPDQISVYKADKESSSIDPLEQSEVAESGFDEEMMEVESPEALTDDNVHQKNLLIHVTPPSVCSSEEQITDAFNRGAKTQTRERQETVSSQKKHSSIVTVIGGYEQRSLHNNSVSEHIVQNHQSETELTSASLKVLPEVRKQHVDVEEPKQLSYTAGRRPSSQSAKACSQTEKCLKKTASTKFKEHLKLGDSIPKESEETSDRWAKKRKLFKESRQWGSAEESSTSNITDESDTVNSEDTRSVDMSIQNIEERGFYTETFHSASWIYRGDDANPNETMKCLSNRPRPVAVRERTVKISKGMGEYPWGFRIQYSKPIIVTEVDTNGAAEEAGLKVGDYVLAVNGTDVTGVPHSEAVDLARQGPDLLNLTIGSDIGRTPNTPKPGCRGYLHKRTQSSFLKGWRKRWFVLRHDCCLYYYRNKRDEGKSQALAAMRMEGAVVEADTSLGKPFVFKCSPVAGTRVYYFCATSNQEMRSNSINCKGGDVLLQNHVWVDVTRHNSNLPPLAVKHPECLGLLNLLDKNKDSWVQHYCILKDGCLYFYASIRSTYAVGGIYLHGYTVREQHLGFKRSTIELKPPSEEFKVFYLCAENVNENKRWIGAIKTSIGKWLPWHQALQDYMSRPPEETKM</sequence>
<proteinExistence type="predicted"/>
<dbReference type="Pfam" id="PF00595">
    <property type="entry name" value="PDZ"/>
    <property type="match status" value="1"/>
</dbReference>
<dbReference type="InterPro" id="IPR001478">
    <property type="entry name" value="PDZ"/>
</dbReference>
<feature type="compositionally biased region" description="Basic residues" evidence="1">
    <location>
        <begin position="1"/>
        <end position="14"/>
    </location>
</feature>
<dbReference type="EMBL" id="JAVHJS010000021">
    <property type="protein sequence ID" value="KAK2823590.1"/>
    <property type="molecule type" value="Genomic_DNA"/>
</dbReference>
<reference evidence="4" key="1">
    <citation type="submission" date="2023-08" db="EMBL/GenBank/DDBJ databases">
        <title>Pelteobagrus vachellii genome.</title>
        <authorList>
            <person name="Liu H."/>
        </authorList>
    </citation>
    <scope>NUCLEOTIDE SEQUENCE</scope>
    <source>
        <strain evidence="4">PRFRI_2022a</strain>
        <tissue evidence="4">Muscle</tissue>
    </source>
</reference>
<feature type="region of interest" description="Disordered" evidence="1">
    <location>
        <begin position="678"/>
        <end position="701"/>
    </location>
</feature>
<dbReference type="SMART" id="SM00228">
    <property type="entry name" value="PDZ"/>
    <property type="match status" value="1"/>
</dbReference>
<dbReference type="SMART" id="SM00233">
    <property type="entry name" value="PH"/>
    <property type="match status" value="2"/>
</dbReference>
<evidence type="ECO:0000313" key="5">
    <source>
        <dbReference type="Proteomes" id="UP001187315"/>
    </source>
</evidence>
<dbReference type="CDD" id="cd00136">
    <property type="entry name" value="PDZ_canonical"/>
    <property type="match status" value="1"/>
</dbReference>
<dbReference type="InterPro" id="IPR036034">
    <property type="entry name" value="PDZ_sf"/>
</dbReference>
<dbReference type="SUPFAM" id="SSF50156">
    <property type="entry name" value="PDZ domain-like"/>
    <property type="match status" value="1"/>
</dbReference>
<dbReference type="PANTHER" id="PTHR12752:SF2">
    <property type="entry name" value="PDZ AND PLECKSTRIN HOMOLOGY DOMAINS 1"/>
    <property type="match status" value="1"/>
</dbReference>
<organism evidence="4 5">
    <name type="scientific">Tachysurus vachellii</name>
    <name type="common">Darkbarbel catfish</name>
    <name type="synonym">Pelteobagrus vachellii</name>
    <dbReference type="NCBI Taxonomy" id="175792"/>
    <lineage>
        <taxon>Eukaryota</taxon>
        <taxon>Metazoa</taxon>
        <taxon>Chordata</taxon>
        <taxon>Craniata</taxon>
        <taxon>Vertebrata</taxon>
        <taxon>Euteleostomi</taxon>
        <taxon>Actinopterygii</taxon>
        <taxon>Neopterygii</taxon>
        <taxon>Teleostei</taxon>
        <taxon>Ostariophysi</taxon>
        <taxon>Siluriformes</taxon>
        <taxon>Bagridae</taxon>
        <taxon>Tachysurus</taxon>
    </lineage>
</organism>
<dbReference type="AlphaFoldDB" id="A0AA88RXA8"/>
<dbReference type="InterPro" id="IPR011993">
    <property type="entry name" value="PH-like_dom_sf"/>
</dbReference>
<dbReference type="SUPFAM" id="SSF50729">
    <property type="entry name" value="PH domain-like"/>
    <property type="match status" value="2"/>
</dbReference>
<evidence type="ECO:0000256" key="1">
    <source>
        <dbReference type="SAM" id="MobiDB-lite"/>
    </source>
</evidence>
<dbReference type="PROSITE" id="PS50003">
    <property type="entry name" value="PH_DOMAIN"/>
    <property type="match status" value="1"/>
</dbReference>
<dbReference type="InterPro" id="IPR001849">
    <property type="entry name" value="PH_domain"/>
</dbReference>